<evidence type="ECO:0000313" key="3">
    <source>
        <dbReference type="Proteomes" id="UP000384372"/>
    </source>
</evidence>
<evidence type="ECO:0000313" key="2">
    <source>
        <dbReference type="EMBL" id="MQP10681.1"/>
    </source>
</evidence>
<dbReference type="AlphaFoldDB" id="A0A6A7W898"/>
<evidence type="ECO:0008006" key="4">
    <source>
        <dbReference type="Google" id="ProtNLM"/>
    </source>
</evidence>
<protein>
    <recommendedName>
        <fullName evidence="4">CR-type domain-containing protein</fullName>
    </recommendedName>
</protein>
<organism evidence="2 3">
    <name type="scientific">Segatella copri</name>
    <dbReference type="NCBI Taxonomy" id="165179"/>
    <lineage>
        <taxon>Bacteria</taxon>
        <taxon>Pseudomonadati</taxon>
        <taxon>Bacteroidota</taxon>
        <taxon>Bacteroidia</taxon>
        <taxon>Bacteroidales</taxon>
        <taxon>Prevotellaceae</taxon>
        <taxon>Segatella</taxon>
    </lineage>
</organism>
<sequence>MKKFLQGFCFVVALVFVFFVDQSVNANVVKGHVEKIQGRTCSCGGTLVVRSKIVTKPGPDDCYHCHGNGYNIINNKKWTCQFCEGTGKKLIQVEVKWLHCNNCGADYDYQ</sequence>
<name>A0A6A7W898_9BACT</name>
<keyword evidence="1" id="KW-0732">Signal</keyword>
<reference evidence="2 3" key="1">
    <citation type="submission" date="2019-09" db="EMBL/GenBank/DDBJ databases">
        <title>Distinct polysaccharide growth profiles of human intestinal Prevotella copri isolates.</title>
        <authorList>
            <person name="Fehlner-Peach H."/>
            <person name="Magnabosco C."/>
            <person name="Raghavan V."/>
            <person name="Scher J.U."/>
            <person name="Tett A."/>
            <person name="Cox L.M."/>
            <person name="Gottsegen C."/>
            <person name="Watters A."/>
            <person name="Wiltshire- Gordon J.D."/>
            <person name="Segata N."/>
            <person name="Bonneau R."/>
            <person name="Littman D.R."/>
        </authorList>
    </citation>
    <scope>NUCLEOTIDE SEQUENCE [LARGE SCALE GENOMIC DNA]</scope>
    <source>
        <strain evidence="3">iAQ1173</strain>
    </source>
</reference>
<evidence type="ECO:0000256" key="1">
    <source>
        <dbReference type="SAM" id="SignalP"/>
    </source>
</evidence>
<feature type="signal peptide" evidence="1">
    <location>
        <begin position="1"/>
        <end position="26"/>
    </location>
</feature>
<gene>
    <name evidence="2" type="ORF">F7D20_01595</name>
</gene>
<dbReference type="EMBL" id="VZAD01000016">
    <property type="protein sequence ID" value="MQP10681.1"/>
    <property type="molecule type" value="Genomic_DNA"/>
</dbReference>
<feature type="chain" id="PRO_5025611679" description="CR-type domain-containing protein" evidence="1">
    <location>
        <begin position="27"/>
        <end position="110"/>
    </location>
</feature>
<dbReference type="RefSeq" id="WP_194253468.1">
    <property type="nucleotide sequence ID" value="NZ_VZAD01000016.1"/>
</dbReference>
<comment type="caution">
    <text evidence="2">The sequence shown here is derived from an EMBL/GenBank/DDBJ whole genome shotgun (WGS) entry which is preliminary data.</text>
</comment>
<accession>A0A6A7W898</accession>
<proteinExistence type="predicted"/>
<dbReference type="Proteomes" id="UP000384372">
    <property type="component" value="Unassembled WGS sequence"/>
</dbReference>
<keyword evidence="3" id="KW-1185">Reference proteome</keyword>